<proteinExistence type="predicted"/>
<keyword evidence="3" id="KW-1185">Reference proteome</keyword>
<reference evidence="2 3" key="1">
    <citation type="journal article" date="2018" name="BMC Genomics">
        <title>Genomic comparison of Trypanosoma conorhini and Trypanosoma rangeli to Trypanosoma cruzi strains of high and low virulence.</title>
        <authorList>
            <person name="Bradwell K.R."/>
            <person name="Koparde V.N."/>
            <person name="Matveyev A.V."/>
            <person name="Serrano M.G."/>
            <person name="Alves J.M."/>
            <person name="Parikh H."/>
            <person name="Huang B."/>
            <person name="Lee V."/>
            <person name="Espinosa-Alvarez O."/>
            <person name="Ortiz P.A."/>
            <person name="Costa-Martins A.G."/>
            <person name="Teixeira M.M."/>
            <person name="Buck G.A."/>
        </authorList>
    </citation>
    <scope>NUCLEOTIDE SEQUENCE [LARGE SCALE GENOMIC DNA]</scope>
    <source>
        <strain evidence="2 3">025E</strain>
    </source>
</reference>
<protein>
    <submittedName>
        <fullName evidence="2">Uncharacterized protein</fullName>
    </submittedName>
</protein>
<dbReference type="RefSeq" id="XP_029226552.1">
    <property type="nucleotide sequence ID" value="XM_029373339.1"/>
</dbReference>
<dbReference type="EMBL" id="MKKU01000439">
    <property type="protein sequence ID" value="RNF12408.1"/>
    <property type="molecule type" value="Genomic_DNA"/>
</dbReference>
<sequence length="185" mass="20330">MVGCSSCCVSAVGRGGWGRRGGNDTRGVPTHDAVHERLFGLSRCRQCTCQAPLHVDSEDDSNCTFTPAVNHTHEALLARWAEGVTVFERLYGNALFLQRRRQQLQETKAFARRHRVRPASATGSWYSAAVSQSESAEYKATRGVAAKVLVKGGTKAMSPLCFQENDQRGPSTSATMRTRRRPCLT</sequence>
<dbReference type="Proteomes" id="UP000284403">
    <property type="component" value="Unassembled WGS sequence"/>
</dbReference>
<gene>
    <name evidence="2" type="ORF">Tco025E_06462</name>
</gene>
<comment type="caution">
    <text evidence="2">The sequence shown here is derived from an EMBL/GenBank/DDBJ whole genome shotgun (WGS) entry which is preliminary data.</text>
</comment>
<feature type="region of interest" description="Disordered" evidence="1">
    <location>
        <begin position="161"/>
        <end position="185"/>
    </location>
</feature>
<evidence type="ECO:0000313" key="2">
    <source>
        <dbReference type="EMBL" id="RNF12408.1"/>
    </source>
</evidence>
<dbReference type="AlphaFoldDB" id="A0A422P3X0"/>
<evidence type="ECO:0000256" key="1">
    <source>
        <dbReference type="SAM" id="MobiDB-lite"/>
    </source>
</evidence>
<accession>A0A422P3X0</accession>
<dbReference type="GeneID" id="40320073"/>
<evidence type="ECO:0000313" key="3">
    <source>
        <dbReference type="Proteomes" id="UP000284403"/>
    </source>
</evidence>
<dbReference type="OrthoDB" id="263547at2759"/>
<organism evidence="2 3">
    <name type="scientific">Trypanosoma conorhini</name>
    <dbReference type="NCBI Taxonomy" id="83891"/>
    <lineage>
        <taxon>Eukaryota</taxon>
        <taxon>Discoba</taxon>
        <taxon>Euglenozoa</taxon>
        <taxon>Kinetoplastea</taxon>
        <taxon>Metakinetoplastina</taxon>
        <taxon>Trypanosomatida</taxon>
        <taxon>Trypanosomatidae</taxon>
        <taxon>Trypanosoma</taxon>
    </lineage>
</organism>
<name>A0A422P3X0_9TRYP</name>